<dbReference type="AlphaFoldDB" id="A0A0A2C3S5"/>
<dbReference type="PANTHER" id="PTHR39638">
    <property type="entry name" value="YCF35"/>
    <property type="match status" value="1"/>
</dbReference>
<accession>A0A0A2C3S5</accession>
<comment type="caution">
    <text evidence="1">The sequence shown here is derived from an EMBL/GenBank/DDBJ whole genome shotgun (WGS) entry which is preliminary data.</text>
</comment>
<dbReference type="PANTHER" id="PTHR39638:SF2">
    <property type="entry name" value="YCF35"/>
    <property type="match status" value="1"/>
</dbReference>
<dbReference type="Proteomes" id="UP000030392">
    <property type="component" value="Unassembled WGS sequence"/>
</dbReference>
<name>A0A0A2C3S5_PROMR</name>
<sequence length="130" mass="14913">MSHFSTVKTQLRKKEFLKQALIDLGYLPNEGENLVRGYRGQTVKAQLTVEMSKGADIGFRWNEGSKSYELVTDLDLWKQSIPIERFLAQVTQRYALNTVLNSTVREGFQVSEQKQNLDGSIELVVTRWDS</sequence>
<dbReference type="InterPro" id="IPR009666">
    <property type="entry name" value="Uncharacterised_Ycf35"/>
</dbReference>
<gene>
    <name evidence="1" type="ORF">EV03_0930</name>
</gene>
<evidence type="ECO:0000313" key="1">
    <source>
        <dbReference type="EMBL" id="KGG20991.1"/>
    </source>
</evidence>
<proteinExistence type="predicted"/>
<evidence type="ECO:0000313" key="2">
    <source>
        <dbReference type="Proteomes" id="UP000030392"/>
    </source>
</evidence>
<dbReference type="RefSeq" id="WP_036905588.1">
    <property type="nucleotide sequence ID" value="NZ_CP138967.1"/>
</dbReference>
<dbReference type="Pfam" id="PF06868">
    <property type="entry name" value="DUF1257"/>
    <property type="match status" value="1"/>
</dbReference>
<dbReference type="EMBL" id="JNAX01000010">
    <property type="protein sequence ID" value="KGG20991.1"/>
    <property type="molecule type" value="Genomic_DNA"/>
</dbReference>
<evidence type="ECO:0008006" key="3">
    <source>
        <dbReference type="Google" id="ProtNLM"/>
    </source>
</evidence>
<protein>
    <recommendedName>
        <fullName evidence="3">DUF1257 domain-containing protein</fullName>
    </recommendedName>
</protein>
<reference evidence="2" key="1">
    <citation type="journal article" date="2014" name="Sci. Data">
        <title>Genomes of diverse isolates of the marine cyanobacterium Prochlorococcus.</title>
        <authorList>
            <person name="Biller S."/>
            <person name="Berube P."/>
            <person name="Thompson J."/>
            <person name="Kelly L."/>
            <person name="Roggensack S."/>
            <person name="Awad L."/>
            <person name="Roache-Johnson K."/>
            <person name="Ding H."/>
            <person name="Giovannoni S.J."/>
            <person name="Moore L.R."/>
            <person name="Chisholm S.W."/>
        </authorList>
    </citation>
    <scope>NUCLEOTIDE SEQUENCE [LARGE SCALE GENOMIC DNA]</scope>
    <source>
        <strain evidence="2">PAC1</strain>
    </source>
</reference>
<organism evidence="1 2">
    <name type="scientific">Prochlorococcus marinus str. PAC1</name>
    <dbReference type="NCBI Taxonomy" id="59924"/>
    <lineage>
        <taxon>Bacteria</taxon>
        <taxon>Bacillati</taxon>
        <taxon>Cyanobacteriota</taxon>
        <taxon>Cyanophyceae</taxon>
        <taxon>Synechococcales</taxon>
        <taxon>Prochlorococcaceae</taxon>
        <taxon>Prochlorococcus</taxon>
    </lineage>
</organism>